<dbReference type="Pfam" id="PF04556">
    <property type="entry name" value="DpnII"/>
    <property type="match status" value="1"/>
</dbReference>
<comment type="catalytic activity">
    <reaction evidence="1">
        <text>Endonucleolytic cleavage of DNA to give specific double-stranded fragments with terminal 5'-phosphates.</text>
        <dbReference type="EC" id="3.1.21.4"/>
    </reaction>
</comment>
<keyword evidence="1" id="KW-0680">Restriction system</keyword>
<evidence type="ECO:0000259" key="2">
    <source>
        <dbReference type="Pfam" id="PF04556"/>
    </source>
</evidence>
<dbReference type="InterPro" id="IPR021191">
    <property type="entry name" value="Restrct_endonuc_II_DpnII"/>
</dbReference>
<dbReference type="Proteomes" id="UP000017131">
    <property type="component" value="Unassembled WGS sequence"/>
</dbReference>
<keyword evidence="4" id="KW-1185">Reference proteome</keyword>
<dbReference type="RefSeq" id="WP_023016200.1">
    <property type="nucleotide sequence ID" value="NZ_AXDY01000015.1"/>
</dbReference>
<keyword evidence="1" id="KW-0255">Endonuclease</keyword>
<organism evidence="3 4">
    <name type="scientific">Staphylococcus simulans UMC-CNS-990</name>
    <dbReference type="NCBI Taxonomy" id="1405498"/>
    <lineage>
        <taxon>Bacteria</taxon>
        <taxon>Bacillati</taxon>
        <taxon>Bacillota</taxon>
        <taxon>Bacilli</taxon>
        <taxon>Bacillales</taxon>
        <taxon>Staphylococcaceae</taxon>
        <taxon>Staphylococcus</taxon>
    </lineage>
</organism>
<evidence type="ECO:0000313" key="4">
    <source>
        <dbReference type="Proteomes" id="UP000017131"/>
    </source>
</evidence>
<dbReference type="PIRSF" id="PIRSF016080">
    <property type="entry name" value="Restrict_endonuc_II_DpmII"/>
    <property type="match status" value="1"/>
</dbReference>
<proteinExistence type="inferred from homology"/>
<name>A0ABN0P9T7_STASI</name>
<sequence>MNYQDYQNSNVKDKTSYFLDSLSPSNRTADYYVNWDKVIDKHNAYFDYLKELNSLLGIENIKEEARSLFLRKPYLLKAIPILIAHRIKNNEQMIVMELDEQYNRSFYSLDFNNIDLNEIDEYLKFIEDTGLFDFLKNSGITNLSDYLYGVEAGMDTNARKNRSGDAMESFIERQVREACERLNYDYRTQLTSKKIKEELGWDINTDRKNRRFDAVIYNCDSNEIYIIETNYFGGGGTKPSSVTGEFTGLDHEIKQSDTSVTFIWVTDGLGWKDGRRALEESFNHIDYIFNMEMLENDYIYEFLKQQ</sequence>
<accession>A0ABN0P9T7</accession>
<comment type="caution">
    <text evidence="3">The sequence shown here is derived from an EMBL/GenBank/DDBJ whole genome shotgun (WGS) entry which is preliminary data.</text>
</comment>
<comment type="function">
    <text evidence="1">A P subtype restriction enzyme that recognizes the double-stranded unmethylated sequence 5'-GATC-3'.</text>
</comment>
<keyword evidence="1" id="KW-0540">Nuclease</keyword>
<dbReference type="EC" id="3.1.21.4" evidence="1"/>
<evidence type="ECO:0000313" key="3">
    <source>
        <dbReference type="EMBL" id="ERS92368.1"/>
    </source>
</evidence>
<reference evidence="3 4" key="1">
    <citation type="journal article" date="2013" name="Genome Announc.">
        <title>Draft Genome Sequence of Staphylococcus simulans UMC-CNS-990, Isolated from a Case of Chronic Bovine Mastitis.</title>
        <authorList>
            <person name="Calcutt M.J."/>
            <person name="Foecking M.F."/>
            <person name="Hsieh H.Y."/>
            <person name="Perry J."/>
            <person name="Stewart G.C."/>
            <person name="Middleton J.R."/>
        </authorList>
    </citation>
    <scope>NUCLEOTIDE SEQUENCE [LARGE SCALE GENOMIC DNA]</scope>
    <source>
        <strain evidence="3 4">UMC-CNS-990</strain>
    </source>
</reference>
<gene>
    <name evidence="3" type="ORF">SSIM_12195</name>
</gene>
<dbReference type="EMBL" id="AXDY01000015">
    <property type="protein sequence ID" value="ERS92368.1"/>
    <property type="molecule type" value="Genomic_DNA"/>
</dbReference>
<dbReference type="InterPro" id="IPR007637">
    <property type="entry name" value="Restrct_endonuc_II_DpnII-like"/>
</dbReference>
<protein>
    <recommendedName>
        <fullName evidence="1">Type-2 restriction enzyme</fullName>
        <ecNumber evidence="1">3.1.21.4</ecNumber>
    </recommendedName>
</protein>
<evidence type="ECO:0000256" key="1">
    <source>
        <dbReference type="PIRNR" id="PIRNR016080"/>
    </source>
</evidence>
<feature type="domain" description="Restriction endonuclease type II DpnII-like" evidence="2">
    <location>
        <begin position="16"/>
        <end position="299"/>
    </location>
</feature>
<keyword evidence="1" id="KW-0378">Hydrolase</keyword>
<comment type="similarity">
    <text evidence="1">Belongs to the DpnII type II restriction endonuclease family.</text>
</comment>